<dbReference type="EMBL" id="JBHUME010000007">
    <property type="protein sequence ID" value="MFD2612445.1"/>
    <property type="molecule type" value="Genomic_DNA"/>
</dbReference>
<dbReference type="InterPro" id="IPR000515">
    <property type="entry name" value="MetI-like"/>
</dbReference>
<name>A0ABW5PBV7_9BACL</name>
<comment type="subcellular location">
    <subcellularLocation>
        <location evidence="1 7">Cell membrane</location>
        <topology evidence="1 7">Multi-pass membrane protein</topology>
    </subcellularLocation>
</comment>
<keyword evidence="4 7" id="KW-0812">Transmembrane</keyword>
<evidence type="ECO:0000256" key="3">
    <source>
        <dbReference type="ARBA" id="ARBA00022475"/>
    </source>
</evidence>
<comment type="similarity">
    <text evidence="7">Belongs to the binding-protein-dependent transport system permease family.</text>
</comment>
<keyword evidence="2 7" id="KW-0813">Transport</keyword>
<feature type="transmembrane region" description="Helical" evidence="7">
    <location>
        <begin position="78"/>
        <end position="98"/>
    </location>
</feature>
<keyword evidence="3" id="KW-1003">Cell membrane</keyword>
<sequence>MNRLTIGDRMFTLGNYFIMGLITIAILYPLYFVVVASFSDPTMVNSGKTVLLPTSLYLDGYRKIFEYEPLWAGYGNSILYTVTGTLVNLIVTIPAAYALSRKDLKGRTTLMLLFTFTMFFSGGLIPTYLLVSKLGLLDTMWAFILPTAASVWNLIITRTFFQTALPDELLDAAHIDGCSDFRFFFSIALPLSKVIIAVMALFYGIMHWNMFFEPLIYLTSDDKMPLQVILRNLLISNQVTSQMVTDAMSLAAKQRIAEQMKYGIIVASCLPLLIAYPFLQRYFTQGVMIGSIKG</sequence>
<comment type="caution">
    <text evidence="9">The sequence shown here is derived from an EMBL/GenBank/DDBJ whole genome shotgun (WGS) entry which is preliminary data.</text>
</comment>
<keyword evidence="10" id="KW-1185">Reference proteome</keyword>
<proteinExistence type="inferred from homology"/>
<organism evidence="9 10">
    <name type="scientific">Paenibacillus gansuensis</name>
    <dbReference type="NCBI Taxonomy" id="306542"/>
    <lineage>
        <taxon>Bacteria</taxon>
        <taxon>Bacillati</taxon>
        <taxon>Bacillota</taxon>
        <taxon>Bacilli</taxon>
        <taxon>Bacillales</taxon>
        <taxon>Paenibacillaceae</taxon>
        <taxon>Paenibacillus</taxon>
    </lineage>
</organism>
<dbReference type="CDD" id="cd06261">
    <property type="entry name" value="TM_PBP2"/>
    <property type="match status" value="1"/>
</dbReference>
<protein>
    <submittedName>
        <fullName evidence="9">Carbohydrate ABC transporter permease</fullName>
    </submittedName>
</protein>
<accession>A0ABW5PBV7</accession>
<evidence type="ECO:0000259" key="8">
    <source>
        <dbReference type="PROSITE" id="PS50928"/>
    </source>
</evidence>
<evidence type="ECO:0000256" key="6">
    <source>
        <dbReference type="ARBA" id="ARBA00023136"/>
    </source>
</evidence>
<evidence type="ECO:0000313" key="10">
    <source>
        <dbReference type="Proteomes" id="UP001597541"/>
    </source>
</evidence>
<evidence type="ECO:0000256" key="2">
    <source>
        <dbReference type="ARBA" id="ARBA00022448"/>
    </source>
</evidence>
<evidence type="ECO:0000256" key="7">
    <source>
        <dbReference type="RuleBase" id="RU363032"/>
    </source>
</evidence>
<dbReference type="SUPFAM" id="SSF161098">
    <property type="entry name" value="MetI-like"/>
    <property type="match status" value="1"/>
</dbReference>
<dbReference type="InterPro" id="IPR035906">
    <property type="entry name" value="MetI-like_sf"/>
</dbReference>
<feature type="transmembrane region" description="Helical" evidence="7">
    <location>
        <begin position="12"/>
        <end position="34"/>
    </location>
</feature>
<dbReference type="Pfam" id="PF00528">
    <property type="entry name" value="BPD_transp_1"/>
    <property type="match status" value="1"/>
</dbReference>
<dbReference type="PANTHER" id="PTHR43744">
    <property type="entry name" value="ABC TRANSPORTER PERMEASE PROTEIN MG189-RELATED-RELATED"/>
    <property type="match status" value="1"/>
</dbReference>
<feature type="transmembrane region" description="Helical" evidence="7">
    <location>
        <begin position="262"/>
        <end position="279"/>
    </location>
</feature>
<evidence type="ECO:0000256" key="4">
    <source>
        <dbReference type="ARBA" id="ARBA00022692"/>
    </source>
</evidence>
<feature type="transmembrane region" description="Helical" evidence="7">
    <location>
        <begin position="110"/>
        <end position="129"/>
    </location>
</feature>
<dbReference type="PROSITE" id="PS50928">
    <property type="entry name" value="ABC_TM1"/>
    <property type="match status" value="1"/>
</dbReference>
<gene>
    <name evidence="9" type="ORF">ACFSUF_08430</name>
</gene>
<keyword evidence="5 7" id="KW-1133">Transmembrane helix</keyword>
<feature type="domain" description="ABC transmembrane type-1" evidence="8">
    <location>
        <begin position="74"/>
        <end position="283"/>
    </location>
</feature>
<dbReference type="Gene3D" id="1.10.3720.10">
    <property type="entry name" value="MetI-like"/>
    <property type="match status" value="1"/>
</dbReference>
<dbReference type="RefSeq" id="WP_377602019.1">
    <property type="nucleotide sequence ID" value="NZ_JBHUME010000007.1"/>
</dbReference>
<evidence type="ECO:0000313" key="9">
    <source>
        <dbReference type="EMBL" id="MFD2612445.1"/>
    </source>
</evidence>
<reference evidence="10" key="1">
    <citation type="journal article" date="2019" name="Int. J. Syst. Evol. Microbiol.">
        <title>The Global Catalogue of Microorganisms (GCM) 10K type strain sequencing project: providing services to taxonomists for standard genome sequencing and annotation.</title>
        <authorList>
            <consortium name="The Broad Institute Genomics Platform"/>
            <consortium name="The Broad Institute Genome Sequencing Center for Infectious Disease"/>
            <person name="Wu L."/>
            <person name="Ma J."/>
        </authorList>
    </citation>
    <scope>NUCLEOTIDE SEQUENCE [LARGE SCALE GENOMIC DNA]</scope>
    <source>
        <strain evidence="10">KCTC 3950</strain>
    </source>
</reference>
<evidence type="ECO:0000256" key="1">
    <source>
        <dbReference type="ARBA" id="ARBA00004651"/>
    </source>
</evidence>
<keyword evidence="6 7" id="KW-0472">Membrane</keyword>
<dbReference type="PANTHER" id="PTHR43744:SF9">
    <property type="entry name" value="POLYGALACTURONAN_RHAMNOGALACTURONAN TRANSPORT SYSTEM PERMEASE PROTEIN YTCP"/>
    <property type="match status" value="1"/>
</dbReference>
<evidence type="ECO:0000256" key="5">
    <source>
        <dbReference type="ARBA" id="ARBA00022989"/>
    </source>
</evidence>
<dbReference type="Proteomes" id="UP001597541">
    <property type="component" value="Unassembled WGS sequence"/>
</dbReference>
<feature type="transmembrane region" description="Helical" evidence="7">
    <location>
        <begin position="181"/>
        <end position="205"/>
    </location>
</feature>